<protein>
    <submittedName>
        <fullName evidence="1">Uncharacterized protein</fullName>
    </submittedName>
</protein>
<organism evidence="1 2">
    <name type="scientific">Zootermopsis nevadensis</name>
    <name type="common">Dampwood termite</name>
    <dbReference type="NCBI Taxonomy" id="136037"/>
    <lineage>
        <taxon>Eukaryota</taxon>
        <taxon>Metazoa</taxon>
        <taxon>Ecdysozoa</taxon>
        <taxon>Arthropoda</taxon>
        <taxon>Hexapoda</taxon>
        <taxon>Insecta</taxon>
        <taxon>Pterygota</taxon>
        <taxon>Neoptera</taxon>
        <taxon>Polyneoptera</taxon>
        <taxon>Dictyoptera</taxon>
        <taxon>Blattodea</taxon>
        <taxon>Blattoidea</taxon>
        <taxon>Termitoidae</taxon>
        <taxon>Termopsidae</taxon>
        <taxon>Zootermopsis</taxon>
    </lineage>
</organism>
<dbReference type="EMBL" id="KK852729">
    <property type="protein sequence ID" value="KDR17581.1"/>
    <property type="molecule type" value="Genomic_DNA"/>
</dbReference>
<dbReference type="Proteomes" id="UP000027135">
    <property type="component" value="Unassembled WGS sequence"/>
</dbReference>
<proteinExistence type="predicted"/>
<name>A0A067R3J5_ZOONE</name>
<sequence length="61" mass="7055">MSHHTVCLPTALKILVISKAEQNLTHTLFSMRLIVRRCCSHRRVLPKGRPQQAQSTMTRSW</sequence>
<dbReference type="InParanoid" id="A0A067R3J5"/>
<evidence type="ECO:0000313" key="2">
    <source>
        <dbReference type="Proteomes" id="UP000027135"/>
    </source>
</evidence>
<evidence type="ECO:0000313" key="1">
    <source>
        <dbReference type="EMBL" id="KDR17581.1"/>
    </source>
</evidence>
<keyword evidence="2" id="KW-1185">Reference proteome</keyword>
<gene>
    <name evidence="1" type="ORF">L798_08491</name>
</gene>
<dbReference type="AlphaFoldDB" id="A0A067R3J5"/>
<accession>A0A067R3J5</accession>
<reference evidence="1 2" key="1">
    <citation type="journal article" date="2014" name="Nat. Commun.">
        <title>Molecular traces of alternative social organization in a termite genome.</title>
        <authorList>
            <person name="Terrapon N."/>
            <person name="Li C."/>
            <person name="Robertson H.M."/>
            <person name="Ji L."/>
            <person name="Meng X."/>
            <person name="Booth W."/>
            <person name="Chen Z."/>
            <person name="Childers C.P."/>
            <person name="Glastad K.M."/>
            <person name="Gokhale K."/>
            <person name="Gowin J."/>
            <person name="Gronenberg W."/>
            <person name="Hermansen R.A."/>
            <person name="Hu H."/>
            <person name="Hunt B.G."/>
            <person name="Huylmans A.K."/>
            <person name="Khalil S.M."/>
            <person name="Mitchell R.D."/>
            <person name="Munoz-Torres M.C."/>
            <person name="Mustard J.A."/>
            <person name="Pan H."/>
            <person name="Reese J.T."/>
            <person name="Scharf M.E."/>
            <person name="Sun F."/>
            <person name="Vogel H."/>
            <person name="Xiao J."/>
            <person name="Yang W."/>
            <person name="Yang Z."/>
            <person name="Yang Z."/>
            <person name="Zhou J."/>
            <person name="Zhu J."/>
            <person name="Brent C.S."/>
            <person name="Elsik C.G."/>
            <person name="Goodisman M.A."/>
            <person name="Liberles D.A."/>
            <person name="Roe R.M."/>
            <person name="Vargo E.L."/>
            <person name="Vilcinskas A."/>
            <person name="Wang J."/>
            <person name="Bornberg-Bauer E."/>
            <person name="Korb J."/>
            <person name="Zhang G."/>
            <person name="Liebig J."/>
        </authorList>
    </citation>
    <scope>NUCLEOTIDE SEQUENCE [LARGE SCALE GENOMIC DNA]</scope>
    <source>
        <tissue evidence="1">Whole organism</tissue>
    </source>
</reference>